<dbReference type="Proteomes" id="UP000218287">
    <property type="component" value="Chromosome"/>
</dbReference>
<protein>
    <submittedName>
        <fullName evidence="1">Uncharacterized protein</fullName>
    </submittedName>
</protein>
<gene>
    <name evidence="1" type="ORF">NIES21_44550</name>
</gene>
<name>A0A1Z4GMA5_9CYAN</name>
<keyword evidence="2" id="KW-1185">Reference proteome</keyword>
<proteinExistence type="predicted"/>
<evidence type="ECO:0000313" key="2">
    <source>
        <dbReference type="Proteomes" id="UP000218287"/>
    </source>
</evidence>
<dbReference type="EMBL" id="AP018174">
    <property type="protein sequence ID" value="BAY18607.1"/>
    <property type="molecule type" value="Genomic_DNA"/>
</dbReference>
<dbReference type="AlphaFoldDB" id="A0A1Z4GMA5"/>
<sequence>MTIDKWQMTNEISIMQKTNHKLEPQEIASLGASLRAIEQKFLKQRRKEGYKKIWFQGEEPYFDVFFEFEYEKIIWFQFTLRGKTVSWDIRRPELQTGNTNELCTDDVSFYAASKTIETDNQTDWEFIYLVKLILETRAEEEIFTQALALFNK</sequence>
<organism evidence="1 2">
    <name type="scientific">Anabaenopsis circularis NIES-21</name>
    <dbReference type="NCBI Taxonomy" id="1085406"/>
    <lineage>
        <taxon>Bacteria</taxon>
        <taxon>Bacillati</taxon>
        <taxon>Cyanobacteriota</taxon>
        <taxon>Cyanophyceae</taxon>
        <taxon>Nostocales</taxon>
        <taxon>Nodulariaceae</taxon>
        <taxon>Anabaenopsis</taxon>
    </lineage>
</organism>
<reference evidence="1 2" key="1">
    <citation type="submission" date="2017-06" db="EMBL/GenBank/DDBJ databases">
        <title>Genome sequencing of cyanobaciteial culture collection at National Institute for Environmental Studies (NIES).</title>
        <authorList>
            <person name="Hirose Y."/>
            <person name="Shimura Y."/>
            <person name="Fujisawa T."/>
            <person name="Nakamura Y."/>
            <person name="Kawachi M."/>
        </authorList>
    </citation>
    <scope>NUCLEOTIDE SEQUENCE [LARGE SCALE GENOMIC DNA]</scope>
    <source>
        <strain evidence="1 2">NIES-21</strain>
    </source>
</reference>
<evidence type="ECO:0000313" key="1">
    <source>
        <dbReference type="EMBL" id="BAY18607.1"/>
    </source>
</evidence>
<accession>A0A1Z4GMA5</accession>